<dbReference type="PROSITE" id="PS51203">
    <property type="entry name" value="CS"/>
    <property type="match status" value="1"/>
</dbReference>
<proteinExistence type="inferred from homology"/>
<dbReference type="GO" id="GO:0006457">
    <property type="term" value="P:protein folding"/>
    <property type="evidence" value="ECO:0007669"/>
    <property type="project" value="TreeGrafter"/>
</dbReference>
<comment type="similarity">
    <text evidence="1">Belongs to the p23/wos2 family.</text>
</comment>
<dbReference type="Proteomes" id="UP000005203">
    <property type="component" value="Linkage group LG16"/>
</dbReference>
<evidence type="ECO:0000259" key="3">
    <source>
        <dbReference type="PROSITE" id="PS51203"/>
    </source>
</evidence>
<dbReference type="CDD" id="cd06465">
    <property type="entry name" value="p23_hB-ind1_like"/>
    <property type="match status" value="1"/>
</dbReference>
<feature type="region of interest" description="Disordered" evidence="2">
    <location>
        <begin position="150"/>
        <end position="215"/>
    </location>
</feature>
<evidence type="ECO:0000313" key="4">
    <source>
        <dbReference type="EnsemblMetazoa" id="XP_624846"/>
    </source>
</evidence>
<dbReference type="SUPFAM" id="SSF49764">
    <property type="entry name" value="HSP20-like chaperones"/>
    <property type="match status" value="1"/>
</dbReference>
<reference evidence="6" key="2">
    <citation type="submission" date="2025-04" db="UniProtKB">
        <authorList>
            <consortium name="RefSeq"/>
        </authorList>
    </citation>
    <scope>IDENTIFICATION</scope>
    <source>
        <strain evidence="6">DH4</strain>
        <tissue evidence="6">Whole body</tissue>
    </source>
</reference>
<organism evidence="4">
    <name type="scientific">Apis mellifera</name>
    <name type="common">Honeybee</name>
    <dbReference type="NCBI Taxonomy" id="7460"/>
    <lineage>
        <taxon>Eukaryota</taxon>
        <taxon>Metazoa</taxon>
        <taxon>Ecdysozoa</taxon>
        <taxon>Arthropoda</taxon>
        <taxon>Hexapoda</taxon>
        <taxon>Insecta</taxon>
        <taxon>Pterygota</taxon>
        <taxon>Neoptera</taxon>
        <taxon>Endopterygota</taxon>
        <taxon>Hymenoptera</taxon>
        <taxon>Apocrita</taxon>
        <taxon>Aculeata</taxon>
        <taxon>Apoidea</taxon>
        <taxon>Anthophila</taxon>
        <taxon>Apidae</taxon>
        <taxon>Apis</taxon>
    </lineage>
</organism>
<evidence type="ECO:0000256" key="2">
    <source>
        <dbReference type="SAM" id="MobiDB-lite"/>
    </source>
</evidence>
<dbReference type="RefSeq" id="XP_624846.2">
    <property type="nucleotide sequence ID" value="XM_624843.5"/>
</dbReference>
<dbReference type="CTD" id="41173"/>
<sequence length="215" mass="24325">MATVTARKLNLETLSNQRSTARYVSALCLFASCGTKLSNMTQEGQLPPPPVMWAQRKDILFVTICLEDCKDPIINIEPQMIYFKGIGGTEQKMHEVTINLYEEITPNRTIQNLRGRTLELVLFKKEEGPYWPRLTKEKTKAHWLKSDFNKWKDEDDSDDEGGMEGSSHDLEEMMRQMGGLGGSGDSKPNFDDLDELGDEGEGMDSDDDDLPDLLE</sequence>
<feature type="compositionally biased region" description="Acidic residues" evidence="2">
    <location>
        <begin position="191"/>
        <end position="215"/>
    </location>
</feature>
<reference evidence="4" key="1">
    <citation type="submission" date="2021-01" db="UniProtKB">
        <authorList>
            <consortium name="EnsemblMetazoa"/>
        </authorList>
    </citation>
    <scope>IDENTIFICATION</scope>
    <source>
        <strain evidence="4">DH4</strain>
    </source>
</reference>
<dbReference type="PANTHER" id="PTHR22932:SF1">
    <property type="entry name" value="CO-CHAPERONE PROTEIN DAF-41"/>
    <property type="match status" value="1"/>
</dbReference>
<dbReference type="GO" id="GO:0005634">
    <property type="term" value="C:nucleus"/>
    <property type="evidence" value="ECO:0007669"/>
    <property type="project" value="TreeGrafter"/>
</dbReference>
<evidence type="ECO:0000313" key="5">
    <source>
        <dbReference type="Proteomes" id="UP000005203"/>
    </source>
</evidence>
<name>A0A7M7R8T7_APIME</name>
<dbReference type="InterPro" id="IPR008978">
    <property type="entry name" value="HSP20-like_chaperone"/>
</dbReference>
<dbReference type="InterPro" id="IPR045250">
    <property type="entry name" value="p23-like"/>
</dbReference>
<gene>
    <name evidence="6" type="primary">LOC552470</name>
</gene>
<dbReference type="EnsemblMetazoa" id="XM_624843">
    <property type="protein sequence ID" value="XP_624846"/>
    <property type="gene ID" value="LOC552470"/>
</dbReference>
<dbReference type="GO" id="GO:0051131">
    <property type="term" value="P:chaperone-mediated protein complex assembly"/>
    <property type="evidence" value="ECO:0007669"/>
    <property type="project" value="TreeGrafter"/>
</dbReference>
<dbReference type="GO" id="GO:0005829">
    <property type="term" value="C:cytosol"/>
    <property type="evidence" value="ECO:0007669"/>
    <property type="project" value="TreeGrafter"/>
</dbReference>
<dbReference type="GO" id="GO:0051087">
    <property type="term" value="F:protein-folding chaperone binding"/>
    <property type="evidence" value="ECO:0007669"/>
    <property type="project" value="TreeGrafter"/>
</dbReference>
<dbReference type="AlphaFoldDB" id="A0A7M7R8T7"/>
<dbReference type="InterPro" id="IPR007052">
    <property type="entry name" value="CS_dom"/>
</dbReference>
<dbReference type="OrthoDB" id="1564555at2759"/>
<dbReference type="GO" id="GO:0051879">
    <property type="term" value="F:Hsp90 protein binding"/>
    <property type="evidence" value="ECO:0007669"/>
    <property type="project" value="InterPro"/>
</dbReference>
<dbReference type="KEGG" id="ame:552470"/>
<dbReference type="GeneID" id="552470"/>
<dbReference type="PANTHER" id="PTHR22932">
    <property type="entry name" value="TELOMERASE-BINDING PROTEIN P23 HSP90 CO-CHAPERONE"/>
    <property type="match status" value="1"/>
</dbReference>
<dbReference type="FunFam" id="2.60.40.790:FF:000013">
    <property type="entry name" value="Very-long-chain (3R)-3-hydroxyacyl-CoA dehydratase"/>
    <property type="match status" value="1"/>
</dbReference>
<accession>A0A8B9B2G9</accession>
<evidence type="ECO:0000256" key="1">
    <source>
        <dbReference type="ARBA" id="ARBA00025733"/>
    </source>
</evidence>
<dbReference type="PROSITE" id="PS51257">
    <property type="entry name" value="PROKAR_LIPOPROTEIN"/>
    <property type="match status" value="1"/>
</dbReference>
<dbReference type="Gene3D" id="2.60.40.790">
    <property type="match status" value="1"/>
</dbReference>
<evidence type="ECO:0000313" key="6">
    <source>
        <dbReference type="RefSeq" id="XP_624846.2"/>
    </source>
</evidence>
<keyword evidence="5" id="KW-1185">Reference proteome</keyword>
<feature type="domain" description="CS" evidence="3">
    <location>
        <begin position="46"/>
        <end position="135"/>
    </location>
</feature>
<accession>A0A7M7R8T7</accession>
<protein>
    <submittedName>
        <fullName evidence="6">Prostaglandin E synthase 3</fullName>
    </submittedName>
</protein>